<dbReference type="AlphaFoldDB" id="A0A0V1KJ30"/>
<dbReference type="Proteomes" id="UP000054721">
    <property type="component" value="Unassembled WGS sequence"/>
</dbReference>
<gene>
    <name evidence="1" type="ORF">T02_13212</name>
</gene>
<comment type="caution">
    <text evidence="1">The sequence shown here is derived from an EMBL/GenBank/DDBJ whole genome shotgun (WGS) entry which is preliminary data.</text>
</comment>
<proteinExistence type="predicted"/>
<evidence type="ECO:0000313" key="1">
    <source>
        <dbReference type="EMBL" id="KRZ47232.1"/>
    </source>
</evidence>
<protein>
    <submittedName>
        <fullName evidence="1">Uncharacterized protein</fullName>
    </submittedName>
</protein>
<organism evidence="1 2">
    <name type="scientific">Trichinella nativa</name>
    <dbReference type="NCBI Taxonomy" id="6335"/>
    <lineage>
        <taxon>Eukaryota</taxon>
        <taxon>Metazoa</taxon>
        <taxon>Ecdysozoa</taxon>
        <taxon>Nematoda</taxon>
        <taxon>Enoplea</taxon>
        <taxon>Dorylaimia</taxon>
        <taxon>Trichinellida</taxon>
        <taxon>Trichinellidae</taxon>
        <taxon>Trichinella</taxon>
    </lineage>
</organism>
<evidence type="ECO:0000313" key="2">
    <source>
        <dbReference type="Proteomes" id="UP000054721"/>
    </source>
</evidence>
<accession>A0A0V1KJ30</accession>
<reference evidence="1 2" key="1">
    <citation type="submission" date="2015-05" db="EMBL/GenBank/DDBJ databases">
        <title>Evolution of Trichinella species and genotypes.</title>
        <authorList>
            <person name="Korhonen P.K."/>
            <person name="Edoardo P."/>
            <person name="Giuseppe L.R."/>
            <person name="Gasser R.B."/>
        </authorList>
    </citation>
    <scope>NUCLEOTIDE SEQUENCE [LARGE SCALE GENOMIC DNA]</scope>
    <source>
        <strain evidence="1">ISS10</strain>
    </source>
</reference>
<name>A0A0V1KJ30_9BILA</name>
<dbReference type="EMBL" id="JYDW01001107">
    <property type="protein sequence ID" value="KRZ47232.1"/>
    <property type="molecule type" value="Genomic_DNA"/>
</dbReference>
<keyword evidence="2" id="KW-1185">Reference proteome</keyword>
<sequence length="37" mass="3973">MVNPYLVKTVLSVLVNILQTSPELLALSFDIGTLAKA</sequence>